<dbReference type="GO" id="GO:0003677">
    <property type="term" value="F:DNA binding"/>
    <property type="evidence" value="ECO:0007669"/>
    <property type="project" value="UniProtKB-UniRule"/>
</dbReference>
<keyword evidence="7" id="KW-1185">Reference proteome</keyword>
<accession>A0A4S3KAZ5</accession>
<gene>
    <name evidence="6" type="ORF">DFR24_2044</name>
</gene>
<dbReference type="InterPro" id="IPR011075">
    <property type="entry name" value="TetR_C"/>
</dbReference>
<proteinExistence type="predicted"/>
<dbReference type="SUPFAM" id="SSF48498">
    <property type="entry name" value="Tetracyclin repressor-like, C-terminal domain"/>
    <property type="match status" value="1"/>
</dbReference>
<dbReference type="AlphaFoldDB" id="A0A4S3KAZ5"/>
<dbReference type="Proteomes" id="UP000295341">
    <property type="component" value="Unassembled WGS sequence"/>
</dbReference>
<dbReference type="InterPro" id="IPR036271">
    <property type="entry name" value="Tet_transcr_reg_TetR-rel_C_sf"/>
</dbReference>
<dbReference type="Pfam" id="PF16925">
    <property type="entry name" value="TetR_C_13"/>
    <property type="match status" value="1"/>
</dbReference>
<feature type="DNA-binding region" description="H-T-H motif" evidence="4">
    <location>
        <begin position="29"/>
        <end position="48"/>
    </location>
</feature>
<evidence type="ECO:0000256" key="1">
    <source>
        <dbReference type="ARBA" id="ARBA00023015"/>
    </source>
</evidence>
<dbReference type="RefSeq" id="WP_133881129.1">
    <property type="nucleotide sequence ID" value="NZ_MWIN01000001.1"/>
</dbReference>
<keyword evidence="3" id="KW-0804">Transcription</keyword>
<dbReference type="Gene3D" id="1.10.10.60">
    <property type="entry name" value="Homeodomain-like"/>
    <property type="match status" value="1"/>
</dbReference>
<dbReference type="InterPro" id="IPR001647">
    <property type="entry name" value="HTH_TetR"/>
</dbReference>
<keyword evidence="2 4" id="KW-0238">DNA-binding</keyword>
<reference evidence="6 7" key="1">
    <citation type="submission" date="2019-03" db="EMBL/GenBank/DDBJ databases">
        <title>Genomic Encyclopedia of Type Strains, Phase IV (KMG-IV): sequencing the most valuable type-strain genomes for metagenomic binning, comparative biology and taxonomic classification.</title>
        <authorList>
            <person name="Goeker M."/>
        </authorList>
    </citation>
    <scope>NUCLEOTIDE SEQUENCE [LARGE SCALE GENOMIC DNA]</scope>
    <source>
        <strain evidence="6 7">DSM 26377</strain>
    </source>
</reference>
<comment type="caution">
    <text evidence="6">The sequence shown here is derived from an EMBL/GenBank/DDBJ whole genome shotgun (WGS) entry which is preliminary data.</text>
</comment>
<dbReference type="PANTHER" id="PTHR47506">
    <property type="entry name" value="TRANSCRIPTIONAL REGULATORY PROTEIN"/>
    <property type="match status" value="1"/>
</dbReference>
<evidence type="ECO:0000313" key="6">
    <source>
        <dbReference type="EMBL" id="TDU32644.1"/>
    </source>
</evidence>
<dbReference type="PROSITE" id="PS50977">
    <property type="entry name" value="HTH_TETR_2"/>
    <property type="match status" value="1"/>
</dbReference>
<sequence>MAREREFDEHKAIDKAMRLFWRKGYDASPLPDLLREMGVSRGSFYNAFGQKRQVLADSVRQYVDGGMDGVLLPLLEPDAGRAQIEETFRRMLAHTSGHKGRYGCLINNCMTEIAPRDANARKLLIQARAVVEDGFARAAQRGQTDGTISRRESPRAIGRFLLNTFSGLNVASKGRPGREVLEDIARVALRILD</sequence>
<dbReference type="Gene3D" id="1.10.357.10">
    <property type="entry name" value="Tetracycline Repressor, domain 2"/>
    <property type="match status" value="1"/>
</dbReference>
<dbReference type="PANTHER" id="PTHR47506:SF1">
    <property type="entry name" value="HTH-TYPE TRANSCRIPTIONAL REGULATOR YJDC"/>
    <property type="match status" value="1"/>
</dbReference>
<evidence type="ECO:0000313" key="7">
    <source>
        <dbReference type="Proteomes" id="UP000295341"/>
    </source>
</evidence>
<protein>
    <submittedName>
        <fullName evidence="6">TetR family transcriptional regulator</fullName>
    </submittedName>
</protein>
<evidence type="ECO:0000256" key="2">
    <source>
        <dbReference type="ARBA" id="ARBA00023125"/>
    </source>
</evidence>
<dbReference type="PRINTS" id="PR00455">
    <property type="entry name" value="HTHTETR"/>
</dbReference>
<dbReference type="OrthoDB" id="270177at2"/>
<evidence type="ECO:0000256" key="4">
    <source>
        <dbReference type="PROSITE-ProRule" id="PRU00335"/>
    </source>
</evidence>
<organism evidence="6 7">
    <name type="scientific">Panacagrimonas perspica</name>
    <dbReference type="NCBI Taxonomy" id="381431"/>
    <lineage>
        <taxon>Bacteria</taxon>
        <taxon>Pseudomonadati</taxon>
        <taxon>Pseudomonadota</taxon>
        <taxon>Gammaproteobacteria</taxon>
        <taxon>Nevskiales</taxon>
        <taxon>Nevskiaceae</taxon>
        <taxon>Panacagrimonas</taxon>
    </lineage>
</organism>
<dbReference type="InterPro" id="IPR009057">
    <property type="entry name" value="Homeodomain-like_sf"/>
</dbReference>
<dbReference type="EMBL" id="SOBT01000008">
    <property type="protein sequence ID" value="TDU32644.1"/>
    <property type="molecule type" value="Genomic_DNA"/>
</dbReference>
<keyword evidence="1" id="KW-0805">Transcription regulation</keyword>
<feature type="domain" description="HTH tetR-type" evidence="5">
    <location>
        <begin position="6"/>
        <end position="66"/>
    </location>
</feature>
<dbReference type="Pfam" id="PF00440">
    <property type="entry name" value="TetR_N"/>
    <property type="match status" value="1"/>
</dbReference>
<evidence type="ECO:0000256" key="3">
    <source>
        <dbReference type="ARBA" id="ARBA00023163"/>
    </source>
</evidence>
<dbReference type="SUPFAM" id="SSF46689">
    <property type="entry name" value="Homeodomain-like"/>
    <property type="match status" value="1"/>
</dbReference>
<evidence type="ECO:0000259" key="5">
    <source>
        <dbReference type="PROSITE" id="PS50977"/>
    </source>
</evidence>
<name>A0A4S3KAZ5_9GAMM</name>